<proteinExistence type="predicted"/>
<dbReference type="GO" id="GO:0005840">
    <property type="term" value="C:ribosome"/>
    <property type="evidence" value="ECO:0007669"/>
    <property type="project" value="UniProtKB-KW"/>
</dbReference>
<dbReference type="AlphaFoldDB" id="A0A386RVZ2"/>
<sequence length="473" mass="56050">MNPYIFTKKINIGYKLVPFNLSLIDVGFTKYLPPIVKEWKNSVYNYNSNNTINFPVYDLNINSLIKSYFNLYFNHKYLKHKYISRKKKRISFNKIFVSKAEIKHTNSKAIVTVYIYNKEKLSLLNKIRKLSNLLVIFMVLLIDKNKLVEFISLPWIINQDLINNSSILWRLANYKVRDDFFKVDNMLYIRIKRLAKNLYKILTTIRRYRLRLSLNKYKLEEQLLYKLSQLISKYYGKKVELNIVNLKSITFNGDIFTEILTSKIKKEKSSPILHMNDLLRKIVLPEVNRIIERGRLERNVNIEDVVDNKYINLNVSSIINKKNLFKDSLNKLLFDLYYKTTFEKENKLNEVFTDKAYYLKIRDIILDNIKYKNMGGARLIVKGRLTRRYRADRAVYKFKWKGGLKNIDSAFKGLSTVTYRGYMDSNVERSSFVSKRRIGAFGVTSWISGRNYSTTIIKRVNLSCCSVFKCNPR</sequence>
<keyword evidence="1" id="KW-0496">Mitochondrion</keyword>
<accession>A0A386RVZ2</accession>
<reference evidence="1" key="1">
    <citation type="journal article" date="2018" name="Front. Microbiol.">
        <title>Comparison of the Mitochondrial Genome Sequences of Six Annulohypoxylon stygium Isolates Suggests Short Fragment Insertions as a Potential Factor Leading to Larger Genomic Size.</title>
        <authorList>
            <person name="Deng Y."/>
            <person name="Hsiang T."/>
            <person name="Li S."/>
            <person name="Lin L."/>
            <person name="Wang Q."/>
            <person name="Chen Q."/>
            <person name="Xie B."/>
            <person name="Ming R."/>
        </authorList>
    </citation>
    <scope>NUCLEOTIDE SEQUENCE</scope>
    <source>
        <strain evidence="1">A</strain>
    </source>
</reference>
<organism evidence="1">
    <name type="scientific">Annulohypoxylon stygium</name>
    <dbReference type="NCBI Taxonomy" id="326628"/>
    <lineage>
        <taxon>Eukaryota</taxon>
        <taxon>Fungi</taxon>
        <taxon>Dikarya</taxon>
        <taxon>Ascomycota</taxon>
        <taxon>Pezizomycotina</taxon>
        <taxon>Sordariomycetes</taxon>
        <taxon>Xylariomycetidae</taxon>
        <taxon>Xylariales</taxon>
        <taxon>Hypoxylaceae</taxon>
        <taxon>Annulohypoxylon</taxon>
    </lineage>
</organism>
<geneLocation type="mitochondrion" evidence="1"/>
<keyword evidence="1" id="KW-0689">Ribosomal protein</keyword>
<evidence type="ECO:0000313" key="1">
    <source>
        <dbReference type="EMBL" id="AYE67546.1"/>
    </source>
</evidence>
<keyword evidence="1" id="KW-0687">Ribonucleoprotein</keyword>
<gene>
    <name evidence="1" type="primary">rps3</name>
</gene>
<dbReference type="EMBL" id="MH620790">
    <property type="protein sequence ID" value="AYE67546.1"/>
    <property type="molecule type" value="Genomic_DNA"/>
</dbReference>
<name>A0A386RVZ2_9PEZI</name>
<protein>
    <submittedName>
        <fullName evidence="1">Ribosomal protein S3</fullName>
    </submittedName>
</protein>